<dbReference type="EMBL" id="QSFX01000008">
    <property type="protein sequence ID" value="RHA89902.1"/>
    <property type="molecule type" value="Genomic_DNA"/>
</dbReference>
<protein>
    <submittedName>
        <fullName evidence="2">Sel1 repeat family protein</fullName>
    </submittedName>
</protein>
<evidence type="ECO:0000256" key="1">
    <source>
        <dbReference type="SAM" id="Coils"/>
    </source>
</evidence>
<feature type="coiled-coil region" evidence="1">
    <location>
        <begin position="1263"/>
        <end position="1294"/>
    </location>
</feature>
<dbReference type="Proteomes" id="UP000283492">
    <property type="component" value="Unassembled WGS sequence"/>
</dbReference>
<dbReference type="PANTHER" id="PTHR11102">
    <property type="entry name" value="SEL-1-LIKE PROTEIN"/>
    <property type="match status" value="1"/>
</dbReference>
<dbReference type="InterPro" id="IPR006597">
    <property type="entry name" value="Sel1-like"/>
</dbReference>
<organism evidence="2 3">
    <name type="scientific">Roseburia inulinivorans</name>
    <dbReference type="NCBI Taxonomy" id="360807"/>
    <lineage>
        <taxon>Bacteria</taxon>
        <taxon>Bacillati</taxon>
        <taxon>Bacillota</taxon>
        <taxon>Clostridia</taxon>
        <taxon>Lachnospirales</taxon>
        <taxon>Lachnospiraceae</taxon>
        <taxon>Roseburia</taxon>
    </lineage>
</organism>
<dbReference type="PANTHER" id="PTHR11102:SF160">
    <property type="entry name" value="ERAD-ASSOCIATED E3 UBIQUITIN-PROTEIN LIGASE COMPONENT HRD3"/>
    <property type="match status" value="1"/>
</dbReference>
<keyword evidence="1" id="KW-0175">Coiled coil</keyword>
<proteinExistence type="predicted"/>
<evidence type="ECO:0000313" key="3">
    <source>
        <dbReference type="Proteomes" id="UP000283492"/>
    </source>
</evidence>
<dbReference type="InterPro" id="IPR050767">
    <property type="entry name" value="Sel1_AlgK"/>
</dbReference>
<dbReference type="Pfam" id="PF18555">
    <property type="entry name" value="MobL"/>
    <property type="match status" value="1"/>
</dbReference>
<dbReference type="RefSeq" id="WP_118580788.1">
    <property type="nucleotide sequence ID" value="NZ_CABJFX010000008.1"/>
</dbReference>
<dbReference type="InterPro" id="IPR048101">
    <property type="entry name" value="MobP2"/>
</dbReference>
<evidence type="ECO:0000313" key="2">
    <source>
        <dbReference type="EMBL" id="RHA89902.1"/>
    </source>
</evidence>
<reference evidence="2 3" key="1">
    <citation type="submission" date="2018-08" db="EMBL/GenBank/DDBJ databases">
        <title>A genome reference for cultivated species of the human gut microbiota.</title>
        <authorList>
            <person name="Zou Y."/>
            <person name="Xue W."/>
            <person name="Luo G."/>
        </authorList>
    </citation>
    <scope>NUCLEOTIDE SEQUENCE [LARGE SCALE GENOMIC DNA]</scope>
    <source>
        <strain evidence="2 3">AM42-1AC</strain>
    </source>
</reference>
<dbReference type="SUPFAM" id="SSF81901">
    <property type="entry name" value="HCP-like"/>
    <property type="match status" value="4"/>
</dbReference>
<accession>A0A3R6E9B6</accession>
<dbReference type="Pfam" id="PF08238">
    <property type="entry name" value="Sel1"/>
    <property type="match status" value="17"/>
</dbReference>
<dbReference type="Gene3D" id="1.25.40.10">
    <property type="entry name" value="Tetratricopeptide repeat domain"/>
    <property type="match status" value="3"/>
</dbReference>
<gene>
    <name evidence="2" type="ORF">DW914_06685</name>
</gene>
<name>A0A3R6E9B6_9FIRM</name>
<sequence>MSSIKAGVVVINKFCPADSKAFSGYISYIDRSEAKRNEKLSEYNLYNDYMDNPEKTTGLFTEDKTELTYKDKKILKETFRSAQDNGSLMWQTVISFDNRWLEKYGLYDAANDIVDERKLKEISSNAIKKMLANEGLENAVWSGAIHYNTDNLHVHVAVVEPVPQRMVKEYTQYEYREDPKGKYVKDNYGEFVYANKSFVKQRMEDGLPVTRYDKVPLLDKDGNQITRKQYVGKFKQKSIEVCKQYVVNEIAMQRDQNLQINRIIREQIVKQKTTHKLIQDQELVNKFLDVYKQLPRTGNRGLWNYNNNAMHDVRKSLDELSSFYMQKYNLEDYKELRALIAQQAVLYREAYGKSGRDYEQTKMKDLYERLGNAILKEMREFDKNYAGDINELYNENHIEQVLEPVFTEKYTFPDEIELQTEEPEFEIHHDHDLDLDESVDMGFDEGFVFPENDWKMENNDQLRLAKQLIYGASKDFETAIDILKDESSRGNVLAVYELGAIYQYGRGREINLPAAQEYYKKSLEMFEAIYKLDSDELKEKYNVSPGYVAYRIGKQYQYGQGTDADDEKAFNWFDTAIAGKCRLAHYNVANMYYEGKGTEQDIPEAIKHYAIAAYNENPFAAYKLATIYEKGIETEVDLDEAQKLYKIAFEKFCNLEEENHSDNLQYRIGCMYEKGIGTEQNKRIAERYFERAAKVGNSYAQYKLAQIYLEKEETDYTEKAVQLLQKSAIKGKNVMAQYELGKAYLDQEYYNLPEALKWLEKSAEKNVHALYKLGTLYQNVESEIYNMDTAIQYYEKAALQGYEASLYRLGKIYSDKENPKYYNIDRAVECFKSAAEKGNEYAQYQMGCICMDKNFEDHYDMGEALSYFEKAVEKNFLPAKYKAGKIYLEKGSEYFDLDKGLKYMQELADAGNDMAQYTVGRVYADEAYGIYDLDRAVENFTKAGEKDNKFALYQLGVIYSNPENTSYYDMDKALSYFESSITKEFTNGKYKAAKIYLDREDKHYDLKKGMEYMQELADDGNDMAQYALGQIYEDRTLEVYDLDKAIENYTHAANQENKFAQYRLGNIYADKENEEQYDLDKALEYFENSVKNEFDPAKYKAGKIYLDKESGHYDLAKGMDYMKELADKENDMAQYTLGRILLDPESGAYDAKEGMEYLTRSAEHGNEYAQLKLGLIYLSGADKYPGIMKDKEMARKYLELAAEKNDLAKDILSNIDNYHGGLPFVIAGKNRISLRGNSSYELEKALHNIEKSMGDELQKYINMREFEKLKDKEIREAEKEKNKEKDKEIDQEHE</sequence>
<dbReference type="NCBIfam" id="NF041498">
    <property type="entry name" value="MobP2"/>
    <property type="match status" value="1"/>
</dbReference>
<dbReference type="SMART" id="SM00671">
    <property type="entry name" value="SEL1"/>
    <property type="match status" value="19"/>
</dbReference>
<dbReference type="InterPro" id="IPR041073">
    <property type="entry name" value="MobL"/>
</dbReference>
<dbReference type="InterPro" id="IPR011990">
    <property type="entry name" value="TPR-like_helical_dom_sf"/>
</dbReference>
<comment type="caution">
    <text evidence="2">The sequence shown here is derived from an EMBL/GenBank/DDBJ whole genome shotgun (WGS) entry which is preliminary data.</text>
</comment>